<dbReference type="SUPFAM" id="SSF52980">
    <property type="entry name" value="Restriction endonuclease-like"/>
    <property type="match status" value="1"/>
</dbReference>
<proteinExistence type="predicted"/>
<protein>
    <recommendedName>
        <fullName evidence="3">YqaJ viral recombinase domain-containing protein</fullName>
    </recommendedName>
</protein>
<sequence length="248" mass="28920">MAICDEFLCCSRALSNPPSMTEVTIFYRSSQSGVSPIIFYSETDPVLECRGLRNRFKNWQRLRKHKLTASTFAMAVDFWPRRRIQLWLEKLGAIEPFAVSFPEFQVYRNDNWLAASPDGSFDSLIYGLSSVGVLEIECPLFDGDKSKATPWKRIQLYYIPQAQGLMEILDRDWMELYVWTLNGRSLFSLHRNKEYWDVLKMPLSDFWWKHVQPAKEELNLEEEKKLVSIKALGRPRITSKLASPVINL</sequence>
<organism evidence="1 2">
    <name type="scientific">Fraxinus pennsylvanica</name>
    <dbReference type="NCBI Taxonomy" id="56036"/>
    <lineage>
        <taxon>Eukaryota</taxon>
        <taxon>Viridiplantae</taxon>
        <taxon>Streptophyta</taxon>
        <taxon>Embryophyta</taxon>
        <taxon>Tracheophyta</taxon>
        <taxon>Spermatophyta</taxon>
        <taxon>Magnoliopsida</taxon>
        <taxon>eudicotyledons</taxon>
        <taxon>Gunneridae</taxon>
        <taxon>Pentapetalae</taxon>
        <taxon>asterids</taxon>
        <taxon>lamiids</taxon>
        <taxon>Lamiales</taxon>
        <taxon>Oleaceae</taxon>
        <taxon>Oleeae</taxon>
        <taxon>Fraxinus</taxon>
    </lineage>
</organism>
<evidence type="ECO:0000313" key="2">
    <source>
        <dbReference type="Proteomes" id="UP000834106"/>
    </source>
</evidence>
<dbReference type="InterPro" id="IPR011335">
    <property type="entry name" value="Restrct_endonuc-II-like"/>
</dbReference>
<dbReference type="Proteomes" id="UP000834106">
    <property type="component" value="Chromosome 7"/>
</dbReference>
<evidence type="ECO:0008006" key="3">
    <source>
        <dbReference type="Google" id="ProtNLM"/>
    </source>
</evidence>
<dbReference type="CDD" id="cd22343">
    <property type="entry name" value="PDDEXK_lambda_exonuclease-like"/>
    <property type="match status" value="1"/>
</dbReference>
<name>A0AAD1Z9J5_9LAMI</name>
<gene>
    <name evidence="1" type="ORF">FPE_LOCUS12118</name>
</gene>
<keyword evidence="2" id="KW-1185">Reference proteome</keyword>
<accession>A0AAD1Z9J5</accession>
<evidence type="ECO:0000313" key="1">
    <source>
        <dbReference type="EMBL" id="CAI9764688.1"/>
    </source>
</evidence>
<dbReference type="InterPro" id="IPR051703">
    <property type="entry name" value="NF-kappa-B_Signaling_Reg"/>
</dbReference>
<dbReference type="PANTHER" id="PTHR46609:SF4">
    <property type="entry name" value="RESTRICTION ENDONUCLEASE, TYPE II-LIKE SUPERFAMILY PROTEIN"/>
    <property type="match status" value="1"/>
</dbReference>
<dbReference type="AlphaFoldDB" id="A0AAD1Z9J5"/>
<dbReference type="PANTHER" id="PTHR46609">
    <property type="entry name" value="EXONUCLEASE, PHAGE-TYPE/RECB, C-TERMINAL DOMAIN-CONTAINING PROTEIN"/>
    <property type="match status" value="1"/>
</dbReference>
<dbReference type="EMBL" id="OU503042">
    <property type="protein sequence ID" value="CAI9764688.1"/>
    <property type="molecule type" value="Genomic_DNA"/>
</dbReference>
<reference evidence="1" key="1">
    <citation type="submission" date="2023-05" db="EMBL/GenBank/DDBJ databases">
        <authorList>
            <person name="Huff M."/>
        </authorList>
    </citation>
    <scope>NUCLEOTIDE SEQUENCE</scope>
</reference>
<dbReference type="InterPro" id="IPR011604">
    <property type="entry name" value="PDDEXK-like_dom_sf"/>
</dbReference>
<dbReference type="Gene3D" id="3.90.320.10">
    <property type="match status" value="1"/>
</dbReference>
<dbReference type="GO" id="GO:0006281">
    <property type="term" value="P:DNA repair"/>
    <property type="evidence" value="ECO:0007669"/>
    <property type="project" value="UniProtKB-ARBA"/>
</dbReference>